<name>A0A918DB42_9RHOB</name>
<dbReference type="PRINTS" id="PR00033">
    <property type="entry name" value="HTHASNC"/>
</dbReference>
<dbReference type="AlphaFoldDB" id="A0A918DB42"/>
<reference evidence="5 6" key="1">
    <citation type="journal article" date="2014" name="Int. J. Syst. Evol. Microbiol.">
        <title>Complete genome sequence of Corynebacterium casei LMG S-19264T (=DSM 44701T), isolated from a smear-ripened cheese.</title>
        <authorList>
            <consortium name="US DOE Joint Genome Institute (JGI-PGF)"/>
            <person name="Walter F."/>
            <person name="Albersmeier A."/>
            <person name="Kalinowski J."/>
            <person name="Ruckert C."/>
        </authorList>
    </citation>
    <scope>NUCLEOTIDE SEQUENCE [LARGE SCALE GENOMIC DNA]</scope>
    <source>
        <strain evidence="5 6">CGMCC 1.7029</strain>
    </source>
</reference>
<evidence type="ECO:0000256" key="3">
    <source>
        <dbReference type="ARBA" id="ARBA00023163"/>
    </source>
</evidence>
<dbReference type="Gene3D" id="3.30.70.920">
    <property type="match status" value="1"/>
</dbReference>
<protein>
    <submittedName>
        <fullName evidence="5">AsnC family transcriptional regulator</fullName>
    </submittedName>
</protein>
<keyword evidence="1" id="KW-0805">Transcription regulation</keyword>
<dbReference type="SUPFAM" id="SSF46785">
    <property type="entry name" value="Winged helix' DNA-binding domain"/>
    <property type="match status" value="1"/>
</dbReference>
<evidence type="ECO:0000313" key="5">
    <source>
        <dbReference type="EMBL" id="GGO23211.1"/>
    </source>
</evidence>
<dbReference type="InterPro" id="IPR036388">
    <property type="entry name" value="WH-like_DNA-bd_sf"/>
</dbReference>
<keyword evidence="3" id="KW-0804">Transcription</keyword>
<accession>A0A918DB42</accession>
<dbReference type="GO" id="GO:0043565">
    <property type="term" value="F:sequence-specific DNA binding"/>
    <property type="evidence" value="ECO:0007669"/>
    <property type="project" value="InterPro"/>
</dbReference>
<dbReference type="GO" id="GO:0005829">
    <property type="term" value="C:cytosol"/>
    <property type="evidence" value="ECO:0007669"/>
    <property type="project" value="TreeGrafter"/>
</dbReference>
<keyword evidence="6" id="KW-1185">Reference proteome</keyword>
<sequence>MPRDQIDLRILDALERNARIPHAELAGQIHLSRNALRARIERLERDGEIAGYTIRRSAGRDQAGPMVALIFVYRQDRLRGADVLVALRRIPEVISCDVMSGEFDIVLRLEASAADRIRAIWQEIASMPGVRDTLTSFALSPYRRG</sequence>
<dbReference type="InterPro" id="IPR036390">
    <property type="entry name" value="WH_DNA-bd_sf"/>
</dbReference>
<dbReference type="GO" id="GO:0043200">
    <property type="term" value="P:response to amino acid"/>
    <property type="evidence" value="ECO:0007669"/>
    <property type="project" value="TreeGrafter"/>
</dbReference>
<gene>
    <name evidence="5" type="ORF">GCM10010991_00310</name>
</gene>
<dbReference type="Proteomes" id="UP000598196">
    <property type="component" value="Unassembled WGS sequence"/>
</dbReference>
<dbReference type="Pfam" id="PF13412">
    <property type="entry name" value="HTH_24"/>
    <property type="match status" value="1"/>
</dbReference>
<evidence type="ECO:0000313" key="6">
    <source>
        <dbReference type="Proteomes" id="UP000598196"/>
    </source>
</evidence>
<dbReference type="InterPro" id="IPR019887">
    <property type="entry name" value="Tscrpt_reg_AsnC/Lrp_C"/>
</dbReference>
<dbReference type="Gene3D" id="1.10.10.10">
    <property type="entry name" value="Winged helix-like DNA-binding domain superfamily/Winged helix DNA-binding domain"/>
    <property type="match status" value="1"/>
</dbReference>
<comment type="caution">
    <text evidence="5">The sequence shown here is derived from an EMBL/GenBank/DDBJ whole genome shotgun (WGS) entry which is preliminary data.</text>
</comment>
<dbReference type="SMART" id="SM00344">
    <property type="entry name" value="HTH_ASNC"/>
    <property type="match status" value="1"/>
</dbReference>
<proteinExistence type="predicted"/>
<dbReference type="PANTHER" id="PTHR30154">
    <property type="entry name" value="LEUCINE-RESPONSIVE REGULATORY PROTEIN"/>
    <property type="match status" value="1"/>
</dbReference>
<dbReference type="EMBL" id="BMLP01000001">
    <property type="protein sequence ID" value="GGO23211.1"/>
    <property type="molecule type" value="Genomic_DNA"/>
</dbReference>
<dbReference type="RefSeq" id="WP_146286141.1">
    <property type="nucleotide sequence ID" value="NZ_BMLP01000001.1"/>
</dbReference>
<dbReference type="InterPro" id="IPR000485">
    <property type="entry name" value="AsnC-type_HTH_dom"/>
</dbReference>
<dbReference type="PANTHER" id="PTHR30154:SF34">
    <property type="entry name" value="TRANSCRIPTIONAL REGULATOR AZLB"/>
    <property type="match status" value="1"/>
</dbReference>
<dbReference type="Pfam" id="PF01037">
    <property type="entry name" value="AsnC_trans_reg"/>
    <property type="match status" value="1"/>
</dbReference>
<dbReference type="InterPro" id="IPR011008">
    <property type="entry name" value="Dimeric_a/b-barrel"/>
</dbReference>
<dbReference type="OrthoDB" id="9809462at2"/>
<dbReference type="SUPFAM" id="SSF54909">
    <property type="entry name" value="Dimeric alpha+beta barrel"/>
    <property type="match status" value="1"/>
</dbReference>
<evidence type="ECO:0000256" key="1">
    <source>
        <dbReference type="ARBA" id="ARBA00023015"/>
    </source>
</evidence>
<keyword evidence="2" id="KW-0238">DNA-binding</keyword>
<dbReference type="PROSITE" id="PS50956">
    <property type="entry name" value="HTH_ASNC_2"/>
    <property type="match status" value="1"/>
</dbReference>
<evidence type="ECO:0000256" key="2">
    <source>
        <dbReference type="ARBA" id="ARBA00023125"/>
    </source>
</evidence>
<organism evidence="5 6">
    <name type="scientific">Gemmobacter aquaticus</name>
    <dbReference type="NCBI Taxonomy" id="490185"/>
    <lineage>
        <taxon>Bacteria</taxon>
        <taxon>Pseudomonadati</taxon>
        <taxon>Pseudomonadota</taxon>
        <taxon>Alphaproteobacteria</taxon>
        <taxon>Rhodobacterales</taxon>
        <taxon>Paracoccaceae</taxon>
        <taxon>Gemmobacter</taxon>
    </lineage>
</organism>
<dbReference type="InterPro" id="IPR019888">
    <property type="entry name" value="Tscrpt_reg_AsnC-like"/>
</dbReference>
<evidence type="ECO:0000259" key="4">
    <source>
        <dbReference type="PROSITE" id="PS50956"/>
    </source>
</evidence>
<feature type="domain" description="HTH asnC-type" evidence="4">
    <location>
        <begin position="1"/>
        <end position="66"/>
    </location>
</feature>